<keyword evidence="1" id="KW-0472">Membrane</keyword>
<keyword evidence="1" id="KW-1133">Transmembrane helix</keyword>
<gene>
    <name evidence="2" type="ORF">LG45_12860</name>
</gene>
<dbReference type="STRING" id="1453498.LG45_12860"/>
<name>A0A095SR59_9FLAO</name>
<organism evidence="2 3">
    <name type="scientific">Flavobacterium aquatile LMG 4008 = ATCC 11947</name>
    <dbReference type="NCBI Taxonomy" id="1453498"/>
    <lineage>
        <taxon>Bacteria</taxon>
        <taxon>Pseudomonadati</taxon>
        <taxon>Bacteroidota</taxon>
        <taxon>Flavobacteriia</taxon>
        <taxon>Flavobacteriales</taxon>
        <taxon>Flavobacteriaceae</taxon>
        <taxon>Flavobacterium</taxon>
    </lineage>
</organism>
<protein>
    <recommendedName>
        <fullName evidence="4">DUF4190 domain-containing protein</fullName>
    </recommendedName>
</protein>
<dbReference type="AlphaFoldDB" id="A0A095SR59"/>
<evidence type="ECO:0008006" key="4">
    <source>
        <dbReference type="Google" id="ProtNLM"/>
    </source>
</evidence>
<reference evidence="2 3" key="1">
    <citation type="submission" date="2014-09" db="EMBL/GenBank/DDBJ databases">
        <title>Whole Genome Shotgun of Flavobacterium aquatile LMG 4008.</title>
        <authorList>
            <person name="Gale A.N."/>
            <person name="Pipes S.E."/>
            <person name="Newman J.D."/>
        </authorList>
    </citation>
    <scope>NUCLEOTIDE SEQUENCE [LARGE SCALE GENOMIC DNA]</scope>
    <source>
        <strain evidence="2 3">LMG 4008</strain>
    </source>
</reference>
<dbReference type="EMBL" id="JRHH01000005">
    <property type="protein sequence ID" value="KGD67111.1"/>
    <property type="molecule type" value="Genomic_DNA"/>
</dbReference>
<keyword evidence="3" id="KW-1185">Reference proteome</keyword>
<accession>A0A095SR59</accession>
<proteinExistence type="predicted"/>
<evidence type="ECO:0000256" key="1">
    <source>
        <dbReference type="SAM" id="Phobius"/>
    </source>
</evidence>
<evidence type="ECO:0000313" key="3">
    <source>
        <dbReference type="Proteomes" id="UP000029554"/>
    </source>
</evidence>
<comment type="caution">
    <text evidence="2">The sequence shown here is derived from an EMBL/GenBank/DDBJ whole genome shotgun (WGS) entry which is preliminary data.</text>
</comment>
<keyword evidence="1" id="KW-0812">Transmembrane</keyword>
<evidence type="ECO:0000313" key="2">
    <source>
        <dbReference type="EMBL" id="KGD67111.1"/>
    </source>
</evidence>
<feature type="transmembrane region" description="Helical" evidence="1">
    <location>
        <begin position="36"/>
        <end position="59"/>
    </location>
</feature>
<sequence length="109" mass="12586">MSIIGLVFAVKSLKEFDEYPDNFSIQSRKNVYAGKIVCLIGIILSALFIIIYAVFFAIYQVNFADKFKEIYQEGREQQYKTEDTIYNQSIEEETINASDSVYIDSVKIE</sequence>
<dbReference type="Proteomes" id="UP000029554">
    <property type="component" value="Unassembled WGS sequence"/>
</dbReference>